<protein>
    <submittedName>
        <fullName evidence="2">Uncharacterized protein</fullName>
    </submittedName>
</protein>
<dbReference type="InterPro" id="IPR046377">
    <property type="entry name" value="DHU1"/>
</dbReference>
<feature type="compositionally biased region" description="Low complexity" evidence="1">
    <location>
        <begin position="819"/>
        <end position="842"/>
    </location>
</feature>
<dbReference type="PANTHER" id="PTHR47201">
    <property type="entry name" value="BNAC09G30780D PROTEIN"/>
    <property type="match status" value="1"/>
</dbReference>
<dbReference type="SUPFAM" id="SSF50978">
    <property type="entry name" value="WD40 repeat-like"/>
    <property type="match status" value="1"/>
</dbReference>
<feature type="compositionally biased region" description="Basic and acidic residues" evidence="1">
    <location>
        <begin position="430"/>
        <end position="440"/>
    </location>
</feature>
<dbReference type="EMBL" id="JABANM010012164">
    <property type="protein sequence ID" value="KAF4736478.1"/>
    <property type="molecule type" value="Genomic_DNA"/>
</dbReference>
<feature type="compositionally biased region" description="Acidic residues" evidence="1">
    <location>
        <begin position="135"/>
        <end position="144"/>
    </location>
</feature>
<feature type="compositionally biased region" description="Low complexity" evidence="1">
    <location>
        <begin position="145"/>
        <end position="157"/>
    </location>
</feature>
<dbReference type="GO" id="GO:0080008">
    <property type="term" value="C:Cul4-RING E3 ubiquitin ligase complex"/>
    <property type="evidence" value="ECO:0007669"/>
    <property type="project" value="InterPro"/>
</dbReference>
<evidence type="ECO:0000313" key="3">
    <source>
        <dbReference type="Proteomes" id="UP000574390"/>
    </source>
</evidence>
<sequence length="872" mass="96489">PVVKDIIIPDTHLLLELSIQDTTLQDGDDSSGRMWSLPPHHSHCHTSNTPSSRYSLLTRIGLAIARQTSNMNSRRRRLSLPTRGLGLRRHHHSGSSGLRRAASSLSLSSITTRRNTGNNQDYRTRRYVAPSSSSDDVDDDDDAEFSSSPSSSNNQSSTAAVLPSCMYSRQQQDGHDDDDDDDEHHWLVGIDIVLPSSSTAATTTQREWMNVNRHDTLGDLADRIIHMLDDYTRIPHPPFIISHAMLAPIGSTTTRRDYHHSSGVHAGMMMVIRDGMRDLRLLHDLKWASCEILRLHLLPQEGGGGSTMAAAAAAVIYREDATTVDLLSIPACSVDDDDDDEDDDDGTVGYPLMLWDRVRDHNDIKEGCGNDNNNSIMHYVCDDDYDDAGLYDDEDHDDDDDDDDDSSNEDYGGNDIDETTVLEGSSPRSFIDKYKPERRLTNAPPGHRFSNNIHTAAVPPNIIIPSSSLSSHASDGVSDTTSDDDILLRSGNVGRCTYSTWCGNTDNVVLPAVDKKLLLSTRDTRQFEFHPTYDNILLTGHRSGNISIIDINNDECIARVKADDSPILGLTWFNHLPTTALYGASPTGNVGYVRYNHHHDAAAGYQDEGVIIKHCRTSTFKHLSSISINSTDDYFMTSGFVPDVALFDTTTGGMIGLLTDIHSHFINILRFANHSPHIFATSSFDHTCKIWDLRLPNHTNNTNSSSTLRPSSSSIPVFTAYTGCLNVMCTFNKDDTHLLCSGLDDHVLQFDLRRPPNNTPPSSSSSLLRMDIRALHSRTNYRRSVYLADGNHLITAGTDEDYYRIMNVHDGSDKGIVPLSGLLSTPPTTATSSSSSHLSSPTNNNDSRCLNSSIAYNNHTTPYRMWSRMLNS</sequence>
<dbReference type="InterPro" id="IPR001680">
    <property type="entry name" value="WD40_rpt"/>
</dbReference>
<name>A0A7J6SUA1_PEROL</name>
<evidence type="ECO:0000256" key="1">
    <source>
        <dbReference type="SAM" id="MobiDB-lite"/>
    </source>
</evidence>
<dbReference type="SMART" id="SM00320">
    <property type="entry name" value="WD40"/>
    <property type="match status" value="4"/>
</dbReference>
<comment type="caution">
    <text evidence="2">The sequence shown here is derived from an EMBL/GenBank/DDBJ whole genome shotgun (WGS) entry which is preliminary data.</text>
</comment>
<gene>
    <name evidence="2" type="ORF">FOZ62_031877</name>
</gene>
<feature type="compositionally biased region" description="Acidic residues" evidence="1">
    <location>
        <begin position="388"/>
        <end position="408"/>
    </location>
</feature>
<reference evidence="2 3" key="1">
    <citation type="submission" date="2020-04" db="EMBL/GenBank/DDBJ databases">
        <title>Perkinsus olseni comparative genomics.</title>
        <authorList>
            <person name="Bogema D.R."/>
        </authorList>
    </citation>
    <scope>NUCLEOTIDE SEQUENCE [LARGE SCALE GENOMIC DNA]</scope>
    <source>
        <strain evidence="2">ATCC PRA-205</strain>
    </source>
</reference>
<proteinExistence type="predicted"/>
<dbReference type="GO" id="GO:0071493">
    <property type="term" value="P:cellular response to UV-B"/>
    <property type="evidence" value="ECO:0007669"/>
    <property type="project" value="InterPro"/>
</dbReference>
<feature type="compositionally biased region" description="Polar residues" evidence="1">
    <location>
        <begin position="110"/>
        <end position="121"/>
    </location>
</feature>
<feature type="non-terminal residue" evidence="2">
    <location>
        <position position="872"/>
    </location>
</feature>
<dbReference type="PANTHER" id="PTHR47201:SF1">
    <property type="entry name" value="PROTEIN DWD HYPERSENSITIVE TO UV-B 1"/>
    <property type="match status" value="1"/>
</dbReference>
<feature type="region of interest" description="Disordered" evidence="1">
    <location>
        <begin position="68"/>
        <end position="160"/>
    </location>
</feature>
<dbReference type="InterPro" id="IPR036322">
    <property type="entry name" value="WD40_repeat_dom_sf"/>
</dbReference>
<feature type="region of interest" description="Disordered" evidence="1">
    <location>
        <begin position="819"/>
        <end position="849"/>
    </location>
</feature>
<feature type="region of interest" description="Disordered" evidence="1">
    <location>
        <begin position="388"/>
        <end position="453"/>
    </location>
</feature>
<accession>A0A7J6SUA1</accession>
<evidence type="ECO:0000313" key="2">
    <source>
        <dbReference type="EMBL" id="KAF4736478.1"/>
    </source>
</evidence>
<dbReference type="AlphaFoldDB" id="A0A7J6SUA1"/>
<organism evidence="2 3">
    <name type="scientific">Perkinsus olseni</name>
    <name type="common">Perkinsus atlanticus</name>
    <dbReference type="NCBI Taxonomy" id="32597"/>
    <lineage>
        <taxon>Eukaryota</taxon>
        <taxon>Sar</taxon>
        <taxon>Alveolata</taxon>
        <taxon>Perkinsozoa</taxon>
        <taxon>Perkinsea</taxon>
        <taxon>Perkinsida</taxon>
        <taxon>Perkinsidae</taxon>
        <taxon>Perkinsus</taxon>
    </lineage>
</organism>
<feature type="non-terminal residue" evidence="2">
    <location>
        <position position="1"/>
    </location>
</feature>
<dbReference type="Gene3D" id="2.130.10.10">
    <property type="entry name" value="YVTN repeat-like/Quinoprotein amine dehydrogenase"/>
    <property type="match status" value="1"/>
</dbReference>
<feature type="compositionally biased region" description="Low complexity" evidence="1">
    <location>
        <begin position="94"/>
        <end position="109"/>
    </location>
</feature>
<dbReference type="InterPro" id="IPR015943">
    <property type="entry name" value="WD40/YVTN_repeat-like_dom_sf"/>
</dbReference>
<dbReference type="Proteomes" id="UP000574390">
    <property type="component" value="Unassembled WGS sequence"/>
</dbReference>